<keyword evidence="1" id="KW-1133">Transmembrane helix</keyword>
<name>A0A3B1C529_9ZZZZ</name>
<dbReference type="InterPro" id="IPR036927">
    <property type="entry name" value="Cyt_c_oxase-like_su1_sf"/>
</dbReference>
<dbReference type="PANTHER" id="PTHR39341">
    <property type="entry name" value="BSL7085 PROTEIN"/>
    <property type="match status" value="1"/>
</dbReference>
<dbReference type="InterPro" id="IPR023883">
    <property type="entry name" value="CHP03980_redox-disulphide"/>
</dbReference>
<dbReference type="InterPro" id="IPR038062">
    <property type="entry name" value="ScdA-like_N_sf"/>
</dbReference>
<dbReference type="PANTHER" id="PTHR39341:SF1">
    <property type="entry name" value="DUF1858 DOMAIN-CONTAINING PROTEIN"/>
    <property type="match status" value="1"/>
</dbReference>
<feature type="transmembrane region" description="Helical" evidence="1">
    <location>
        <begin position="73"/>
        <end position="95"/>
    </location>
</feature>
<sequence>MDKYTKLFIKASVLYLGLGVLFGLYMAATQVVWDEARFIHVHIMLLGFLAMMIYGVAYHILPRFNAVPLLYPTWVPIHFWLANIGLWGMCVSYAFGGPYSEGPVQVLFGIFGTIEAAAIFIFIINILSVLKTTPAAPAVEVPEPSKQAPENEAPPKAPDVKIAPSMKFSEILDKYPHLEEALAEEGFGALVSAEAIGSVGRMVSLEMAAKKAGTDLYPLIARLEGGNLLKTTDDNGSGDKAGAAPEKVVEAGSAVSGISRGELATAKTLIGPLLKTYPETTSVFETHYGAACFTCPGQQTETIEQTALMHDMPPQKILDEINAIIKTVA</sequence>
<organism evidence="3">
    <name type="scientific">hydrothermal vent metagenome</name>
    <dbReference type="NCBI Taxonomy" id="652676"/>
    <lineage>
        <taxon>unclassified sequences</taxon>
        <taxon>metagenomes</taxon>
        <taxon>ecological metagenomes</taxon>
    </lineage>
</organism>
<dbReference type="Gene3D" id="1.20.210.10">
    <property type="entry name" value="Cytochrome c oxidase-like, subunit I domain"/>
    <property type="match status" value="1"/>
</dbReference>
<feature type="domain" description="DUF1858" evidence="2">
    <location>
        <begin position="265"/>
        <end position="317"/>
    </location>
</feature>
<evidence type="ECO:0000259" key="2">
    <source>
        <dbReference type="Pfam" id="PF08984"/>
    </source>
</evidence>
<dbReference type="Gene3D" id="1.10.3910.10">
    <property type="entry name" value="SP0561-like"/>
    <property type="match status" value="2"/>
</dbReference>
<evidence type="ECO:0000313" key="3">
    <source>
        <dbReference type="EMBL" id="VAX23212.1"/>
    </source>
</evidence>
<protein>
    <recommendedName>
        <fullName evidence="2">DUF1858 domain-containing protein</fullName>
    </recommendedName>
</protein>
<dbReference type="AlphaFoldDB" id="A0A3B1C529"/>
<feature type="transmembrane region" description="Helical" evidence="1">
    <location>
        <begin position="107"/>
        <end position="127"/>
    </location>
</feature>
<evidence type="ECO:0000256" key="1">
    <source>
        <dbReference type="SAM" id="Phobius"/>
    </source>
</evidence>
<gene>
    <name evidence="3" type="ORF">MNBD_NITROSPINAE04-2048</name>
</gene>
<keyword evidence="1" id="KW-0812">Transmembrane</keyword>
<dbReference type="SUPFAM" id="SSF81442">
    <property type="entry name" value="Cytochrome c oxidase subunit I-like"/>
    <property type="match status" value="1"/>
</dbReference>
<proteinExistence type="predicted"/>
<dbReference type="Pfam" id="PF08984">
    <property type="entry name" value="DUF1858"/>
    <property type="match status" value="2"/>
</dbReference>
<accession>A0A3B1C529</accession>
<dbReference type="EMBL" id="UOGA01000240">
    <property type="protein sequence ID" value="VAX23212.1"/>
    <property type="molecule type" value="Genomic_DNA"/>
</dbReference>
<feature type="domain" description="DUF1858" evidence="2">
    <location>
        <begin position="162"/>
        <end position="219"/>
    </location>
</feature>
<feature type="transmembrane region" description="Helical" evidence="1">
    <location>
        <begin position="39"/>
        <end position="61"/>
    </location>
</feature>
<feature type="transmembrane region" description="Helical" evidence="1">
    <location>
        <begin position="12"/>
        <end position="33"/>
    </location>
</feature>
<dbReference type="SUPFAM" id="SSF140683">
    <property type="entry name" value="SP0561-like"/>
    <property type="match status" value="2"/>
</dbReference>
<keyword evidence="1" id="KW-0472">Membrane</keyword>
<reference evidence="3" key="1">
    <citation type="submission" date="2018-06" db="EMBL/GenBank/DDBJ databases">
        <authorList>
            <person name="Zhirakovskaya E."/>
        </authorList>
    </citation>
    <scope>NUCLEOTIDE SEQUENCE</scope>
</reference>
<dbReference type="InterPro" id="IPR015077">
    <property type="entry name" value="DUF1858"/>
</dbReference>